<keyword evidence="3" id="KW-1185">Reference proteome</keyword>
<proteinExistence type="predicted"/>
<protein>
    <submittedName>
        <fullName evidence="2">Uncharacterized protein</fullName>
    </submittedName>
</protein>
<feature type="region of interest" description="Disordered" evidence="1">
    <location>
        <begin position="1"/>
        <end position="51"/>
    </location>
</feature>
<feature type="compositionally biased region" description="Basic residues" evidence="1">
    <location>
        <begin position="1"/>
        <end position="10"/>
    </location>
</feature>
<comment type="caution">
    <text evidence="2">The sequence shown here is derived from an EMBL/GenBank/DDBJ whole genome shotgun (WGS) entry which is preliminary data.</text>
</comment>
<evidence type="ECO:0000313" key="3">
    <source>
        <dbReference type="Proteomes" id="UP001054889"/>
    </source>
</evidence>
<gene>
    <name evidence="2" type="primary">gb24406</name>
    <name evidence="2" type="ORF">PR202_gb24406</name>
</gene>
<dbReference type="AlphaFoldDB" id="A0AAV5FKZ1"/>
<dbReference type="Proteomes" id="UP001054889">
    <property type="component" value="Unassembled WGS sequence"/>
</dbReference>
<reference evidence="2" key="2">
    <citation type="submission" date="2021-12" db="EMBL/GenBank/DDBJ databases">
        <title>Resequencing data analysis of finger millet.</title>
        <authorList>
            <person name="Hatakeyama M."/>
            <person name="Aluri S."/>
            <person name="Balachadran M.T."/>
            <person name="Sivarajan S.R."/>
            <person name="Poveda L."/>
            <person name="Shimizu-Inatsugi R."/>
            <person name="Schlapbach R."/>
            <person name="Sreeman S.M."/>
            <person name="Shimizu K.K."/>
        </authorList>
    </citation>
    <scope>NUCLEOTIDE SEQUENCE</scope>
</reference>
<dbReference type="EMBL" id="BQKI01000088">
    <property type="protein sequence ID" value="GJN35612.1"/>
    <property type="molecule type" value="Genomic_DNA"/>
</dbReference>
<evidence type="ECO:0000313" key="2">
    <source>
        <dbReference type="EMBL" id="GJN35612.1"/>
    </source>
</evidence>
<accession>A0AAV5FKZ1</accession>
<sequence>MQTRGHRRRGGYQSHHDDANAAIVDAAAPQPLQNSSSWSWSSQPYGTSMSVGAGGETGMIAGAKEAAAAPMSRQPEDTSYSNELTELDAIFRSVSGSGGEHSDLLSQSSSADMEASNWNQYQQGENVLQNHLYW</sequence>
<reference evidence="2" key="1">
    <citation type="journal article" date="2018" name="DNA Res.">
        <title>Multiple hybrid de novo genome assembly of finger millet, an orphan allotetraploid crop.</title>
        <authorList>
            <person name="Hatakeyama M."/>
            <person name="Aluri S."/>
            <person name="Balachadran M.T."/>
            <person name="Sivarajan S.R."/>
            <person name="Patrignani A."/>
            <person name="Gruter S."/>
            <person name="Poveda L."/>
            <person name="Shimizu-Inatsugi R."/>
            <person name="Baeten J."/>
            <person name="Francoijs K.J."/>
            <person name="Nataraja K.N."/>
            <person name="Reddy Y.A.N."/>
            <person name="Phadnis S."/>
            <person name="Ravikumar R.L."/>
            <person name="Schlapbach R."/>
            <person name="Sreeman S.M."/>
            <person name="Shimizu K.K."/>
        </authorList>
    </citation>
    <scope>NUCLEOTIDE SEQUENCE</scope>
</reference>
<organism evidence="2 3">
    <name type="scientific">Eleusine coracana subsp. coracana</name>
    <dbReference type="NCBI Taxonomy" id="191504"/>
    <lineage>
        <taxon>Eukaryota</taxon>
        <taxon>Viridiplantae</taxon>
        <taxon>Streptophyta</taxon>
        <taxon>Embryophyta</taxon>
        <taxon>Tracheophyta</taxon>
        <taxon>Spermatophyta</taxon>
        <taxon>Magnoliopsida</taxon>
        <taxon>Liliopsida</taxon>
        <taxon>Poales</taxon>
        <taxon>Poaceae</taxon>
        <taxon>PACMAD clade</taxon>
        <taxon>Chloridoideae</taxon>
        <taxon>Cynodonteae</taxon>
        <taxon>Eleusininae</taxon>
        <taxon>Eleusine</taxon>
    </lineage>
</organism>
<evidence type="ECO:0000256" key="1">
    <source>
        <dbReference type="SAM" id="MobiDB-lite"/>
    </source>
</evidence>
<name>A0AAV5FKZ1_ELECO</name>